<sequence length="175" mass="18670">MRDVFLAKGFAAASLDELCAAAGLNRPSLYAAFGDKEQLYISMLRHIGEKSVEAMDAVLSGPEPIEQRLGRIYKGAIDIYTRPPNRPGCIIVGTATVEATSHPQIGAAAHQILAGFEKAFERGFANSDLKPAPSPAERASMAGAILYATGIRARLGVPAADLRVFTRSMIPVICR</sequence>
<keyword evidence="1" id="KW-0805">Transcription regulation</keyword>
<protein>
    <submittedName>
        <fullName evidence="6">TetR/AcrR family transcriptional regulator</fullName>
    </submittedName>
</protein>
<feature type="DNA-binding region" description="H-T-H motif" evidence="4">
    <location>
        <begin position="14"/>
        <end position="33"/>
    </location>
</feature>
<evidence type="ECO:0000256" key="3">
    <source>
        <dbReference type="ARBA" id="ARBA00023163"/>
    </source>
</evidence>
<reference evidence="6 7" key="1">
    <citation type="submission" date="2021-06" db="EMBL/GenBank/DDBJ databases">
        <authorList>
            <person name="Lee D.H."/>
        </authorList>
    </citation>
    <scope>NUCLEOTIDE SEQUENCE [LARGE SCALE GENOMIC DNA]</scope>
    <source>
        <strain evidence="6 7">MMS21-HV4-11</strain>
    </source>
</reference>
<dbReference type="PROSITE" id="PS01081">
    <property type="entry name" value="HTH_TETR_1"/>
    <property type="match status" value="1"/>
</dbReference>
<proteinExistence type="predicted"/>
<name>A0ABS6IJA7_9HYPH</name>
<dbReference type="RefSeq" id="WP_216959738.1">
    <property type="nucleotide sequence ID" value="NZ_JAHOPB010000001.1"/>
</dbReference>
<dbReference type="Pfam" id="PF00440">
    <property type="entry name" value="TetR_N"/>
    <property type="match status" value="1"/>
</dbReference>
<evidence type="ECO:0000313" key="7">
    <source>
        <dbReference type="Proteomes" id="UP000727907"/>
    </source>
</evidence>
<organism evidence="6 7">
    <name type="scientific">Reyranella humidisoli</name>
    <dbReference type="NCBI Taxonomy" id="2849149"/>
    <lineage>
        <taxon>Bacteria</taxon>
        <taxon>Pseudomonadati</taxon>
        <taxon>Pseudomonadota</taxon>
        <taxon>Alphaproteobacteria</taxon>
        <taxon>Hyphomicrobiales</taxon>
        <taxon>Reyranellaceae</taxon>
        <taxon>Reyranella</taxon>
    </lineage>
</organism>
<dbReference type="EMBL" id="JAHOPB010000001">
    <property type="protein sequence ID" value="MBU8874363.1"/>
    <property type="molecule type" value="Genomic_DNA"/>
</dbReference>
<keyword evidence="3" id="KW-0804">Transcription</keyword>
<accession>A0ABS6IJA7</accession>
<gene>
    <name evidence="6" type="ORF">KQ910_11375</name>
</gene>
<comment type="caution">
    <text evidence="6">The sequence shown here is derived from an EMBL/GenBank/DDBJ whole genome shotgun (WGS) entry which is preliminary data.</text>
</comment>
<dbReference type="PANTHER" id="PTHR47506">
    <property type="entry name" value="TRANSCRIPTIONAL REGULATORY PROTEIN"/>
    <property type="match status" value="1"/>
</dbReference>
<dbReference type="PROSITE" id="PS50977">
    <property type="entry name" value="HTH_TETR_2"/>
    <property type="match status" value="1"/>
</dbReference>
<evidence type="ECO:0000259" key="5">
    <source>
        <dbReference type="PROSITE" id="PS50977"/>
    </source>
</evidence>
<evidence type="ECO:0000256" key="1">
    <source>
        <dbReference type="ARBA" id="ARBA00023015"/>
    </source>
</evidence>
<keyword evidence="2 4" id="KW-0238">DNA-binding</keyword>
<evidence type="ECO:0000256" key="2">
    <source>
        <dbReference type="ARBA" id="ARBA00023125"/>
    </source>
</evidence>
<evidence type="ECO:0000256" key="4">
    <source>
        <dbReference type="PROSITE-ProRule" id="PRU00335"/>
    </source>
</evidence>
<dbReference type="InterPro" id="IPR001647">
    <property type="entry name" value="HTH_TetR"/>
</dbReference>
<dbReference type="Proteomes" id="UP000727907">
    <property type="component" value="Unassembled WGS sequence"/>
</dbReference>
<evidence type="ECO:0000313" key="6">
    <source>
        <dbReference type="EMBL" id="MBU8874363.1"/>
    </source>
</evidence>
<keyword evidence="7" id="KW-1185">Reference proteome</keyword>
<dbReference type="PANTHER" id="PTHR47506:SF1">
    <property type="entry name" value="HTH-TYPE TRANSCRIPTIONAL REGULATOR YJDC"/>
    <property type="match status" value="1"/>
</dbReference>
<feature type="domain" description="HTH tetR-type" evidence="5">
    <location>
        <begin position="1"/>
        <end position="51"/>
    </location>
</feature>
<dbReference type="InterPro" id="IPR023772">
    <property type="entry name" value="DNA-bd_HTH_TetR-type_CS"/>
</dbReference>